<evidence type="ECO:0000313" key="3">
    <source>
        <dbReference type="EMBL" id="KAK3910686.1"/>
    </source>
</evidence>
<feature type="non-terminal residue" evidence="3">
    <location>
        <position position="1"/>
    </location>
</feature>
<protein>
    <submittedName>
        <fullName evidence="3">Histone-lysine N-methyltransferase trr</fullName>
    </submittedName>
</protein>
<proteinExistence type="predicted"/>
<dbReference type="EMBL" id="JAHWGI010000184">
    <property type="protein sequence ID" value="KAK3910686.1"/>
    <property type="molecule type" value="Genomic_DNA"/>
</dbReference>
<dbReference type="AlphaFoldDB" id="A0AAE1L8J3"/>
<evidence type="ECO:0000313" key="4">
    <source>
        <dbReference type="EMBL" id="KAK3910699.1"/>
    </source>
</evidence>
<evidence type="ECO:0000313" key="5">
    <source>
        <dbReference type="Proteomes" id="UP001219518"/>
    </source>
</evidence>
<name>A0AAE1L8J3_9NEOP</name>
<reference evidence="3" key="2">
    <citation type="journal article" date="2023" name="BMC Genomics">
        <title>Pest status, molecular evolution, and epigenetic factors derived from the genome assembly of Frankliniella fusca, a thysanopteran phytovirus vector.</title>
        <authorList>
            <person name="Catto M.A."/>
            <person name="Labadie P.E."/>
            <person name="Jacobson A.L."/>
            <person name="Kennedy G.G."/>
            <person name="Srinivasan R."/>
            <person name="Hunt B.G."/>
        </authorList>
    </citation>
    <scope>NUCLEOTIDE SEQUENCE</scope>
    <source>
        <strain evidence="3">PL_HMW_Pooled</strain>
    </source>
</reference>
<reference evidence="3" key="1">
    <citation type="submission" date="2021-07" db="EMBL/GenBank/DDBJ databases">
        <authorList>
            <person name="Catto M.A."/>
            <person name="Jacobson A."/>
            <person name="Kennedy G."/>
            <person name="Labadie P."/>
            <person name="Hunt B.G."/>
            <person name="Srinivasan R."/>
        </authorList>
    </citation>
    <scope>NUCLEOTIDE SEQUENCE</scope>
    <source>
        <strain evidence="3">PL_HMW_Pooled</strain>
        <tissue evidence="3">Head</tissue>
    </source>
</reference>
<comment type="caution">
    <text evidence="3">The sequence shown here is derived from an EMBL/GenBank/DDBJ whole genome shotgun (WGS) entry which is preliminary data.</text>
</comment>
<gene>
    <name evidence="2" type="ORF">KUF71_018113</name>
    <name evidence="3" type="ORF">KUF71_020500</name>
    <name evidence="4" type="ORF">KUF71_020513</name>
</gene>
<evidence type="ECO:0000313" key="2">
    <source>
        <dbReference type="EMBL" id="KAK3907285.1"/>
    </source>
</evidence>
<evidence type="ECO:0000256" key="1">
    <source>
        <dbReference type="SAM" id="MobiDB-lite"/>
    </source>
</evidence>
<sequence>DVVTAHQDLVHLGDKMLLVEYSSQALHQQNNLGGRRGAEGPAVPNLFPKKHSGSSRGAVGSTSRTDWPVGQILKTIYQREEEKSAN</sequence>
<keyword evidence="5" id="KW-1185">Reference proteome</keyword>
<organism evidence="3 5">
    <name type="scientific">Frankliniella fusca</name>
    <dbReference type="NCBI Taxonomy" id="407009"/>
    <lineage>
        <taxon>Eukaryota</taxon>
        <taxon>Metazoa</taxon>
        <taxon>Ecdysozoa</taxon>
        <taxon>Arthropoda</taxon>
        <taxon>Hexapoda</taxon>
        <taxon>Insecta</taxon>
        <taxon>Pterygota</taxon>
        <taxon>Neoptera</taxon>
        <taxon>Paraneoptera</taxon>
        <taxon>Thysanoptera</taxon>
        <taxon>Terebrantia</taxon>
        <taxon>Thripoidea</taxon>
        <taxon>Thripidae</taxon>
        <taxon>Frankliniella</taxon>
    </lineage>
</organism>
<feature type="region of interest" description="Disordered" evidence="1">
    <location>
        <begin position="30"/>
        <end position="65"/>
    </location>
</feature>
<dbReference type="EMBL" id="JAHWGI010000184">
    <property type="protein sequence ID" value="KAK3910699.1"/>
    <property type="molecule type" value="Genomic_DNA"/>
</dbReference>
<dbReference type="Proteomes" id="UP001219518">
    <property type="component" value="Unassembled WGS sequence"/>
</dbReference>
<dbReference type="EMBL" id="JAHWGI010000005">
    <property type="protein sequence ID" value="KAK3907285.1"/>
    <property type="molecule type" value="Genomic_DNA"/>
</dbReference>
<accession>A0AAE1L8J3</accession>